<dbReference type="SUPFAM" id="SSF141523">
    <property type="entry name" value="L,D-transpeptidase catalytic domain-like"/>
    <property type="match status" value="1"/>
</dbReference>
<dbReference type="GO" id="GO:0008360">
    <property type="term" value="P:regulation of cell shape"/>
    <property type="evidence" value="ECO:0007669"/>
    <property type="project" value="UniProtKB-UniRule"/>
</dbReference>
<dbReference type="InterPro" id="IPR050979">
    <property type="entry name" value="LD-transpeptidase"/>
</dbReference>
<feature type="compositionally biased region" description="Low complexity" evidence="7">
    <location>
        <begin position="42"/>
        <end position="68"/>
    </location>
</feature>
<dbReference type="GO" id="GO:0005576">
    <property type="term" value="C:extracellular region"/>
    <property type="evidence" value="ECO:0007669"/>
    <property type="project" value="TreeGrafter"/>
</dbReference>
<dbReference type="PROSITE" id="PS52029">
    <property type="entry name" value="LD_TPASE"/>
    <property type="match status" value="1"/>
</dbReference>
<evidence type="ECO:0000256" key="4">
    <source>
        <dbReference type="ARBA" id="ARBA00022984"/>
    </source>
</evidence>
<dbReference type="UniPathway" id="UPA00219"/>
<feature type="active site" description="Proton donor/acceptor" evidence="6">
    <location>
        <position position="531"/>
    </location>
</feature>
<gene>
    <name evidence="10" type="ORF">COLAER_00025</name>
</gene>
<organism evidence="10 11">
    <name type="scientific">Collinsella aerofaciens (strain ATCC 25986 / DSM 3979 / JCM 10188 / KCTC 3647 / NCTC 11838 / VPI 1003)</name>
    <dbReference type="NCBI Taxonomy" id="411903"/>
    <lineage>
        <taxon>Bacteria</taxon>
        <taxon>Bacillati</taxon>
        <taxon>Actinomycetota</taxon>
        <taxon>Coriobacteriia</taxon>
        <taxon>Coriobacteriales</taxon>
        <taxon>Coriobacteriaceae</taxon>
        <taxon>Collinsella</taxon>
    </lineage>
</organism>
<proteinExistence type="predicted"/>
<dbReference type="PANTHER" id="PTHR30582:SF33">
    <property type="entry name" value="EXPORTED PROTEIN"/>
    <property type="match status" value="1"/>
</dbReference>
<comment type="pathway">
    <text evidence="1 6">Cell wall biogenesis; peptidoglycan biosynthesis.</text>
</comment>
<evidence type="ECO:0000256" key="7">
    <source>
        <dbReference type="SAM" id="MobiDB-lite"/>
    </source>
</evidence>
<keyword evidence="8" id="KW-0472">Membrane</keyword>
<feature type="compositionally biased region" description="Polar residues" evidence="7">
    <location>
        <begin position="1"/>
        <end position="10"/>
    </location>
</feature>
<evidence type="ECO:0000256" key="6">
    <source>
        <dbReference type="PROSITE-ProRule" id="PRU01373"/>
    </source>
</evidence>
<evidence type="ECO:0000256" key="5">
    <source>
        <dbReference type="ARBA" id="ARBA00023316"/>
    </source>
</evidence>
<keyword evidence="8" id="KW-0812">Transmembrane</keyword>
<evidence type="ECO:0000313" key="11">
    <source>
        <dbReference type="Proteomes" id="UP000002979"/>
    </source>
</evidence>
<dbReference type="Proteomes" id="UP000002979">
    <property type="component" value="Unassembled WGS sequence"/>
</dbReference>
<dbReference type="GO" id="GO:0071555">
    <property type="term" value="P:cell wall organization"/>
    <property type="evidence" value="ECO:0007669"/>
    <property type="project" value="UniProtKB-UniRule"/>
</dbReference>
<accession>A4E6K2</accession>
<evidence type="ECO:0000256" key="2">
    <source>
        <dbReference type="ARBA" id="ARBA00022679"/>
    </source>
</evidence>
<evidence type="ECO:0000313" key="10">
    <source>
        <dbReference type="EMBL" id="EBA40361.1"/>
    </source>
</evidence>
<dbReference type="CDD" id="cd16913">
    <property type="entry name" value="YkuD_like"/>
    <property type="match status" value="1"/>
</dbReference>
<protein>
    <submittedName>
        <fullName evidence="10">ErfK/YbiS/YcfS/YnhG</fullName>
    </submittedName>
</protein>
<name>A4E6K2_COLAA</name>
<keyword evidence="8" id="KW-1133">Transmembrane helix</keyword>
<dbReference type="PANTHER" id="PTHR30582">
    <property type="entry name" value="L,D-TRANSPEPTIDASE"/>
    <property type="match status" value="1"/>
</dbReference>
<feature type="region of interest" description="Disordered" evidence="7">
    <location>
        <begin position="1"/>
        <end position="92"/>
    </location>
</feature>
<keyword evidence="5 6" id="KW-0961">Cell wall biogenesis/degradation</keyword>
<dbReference type="Pfam" id="PF03734">
    <property type="entry name" value="YkuD"/>
    <property type="match status" value="1"/>
</dbReference>
<evidence type="ECO:0000256" key="3">
    <source>
        <dbReference type="ARBA" id="ARBA00022960"/>
    </source>
</evidence>
<dbReference type="GO" id="GO:0018104">
    <property type="term" value="P:peptidoglycan-protein cross-linking"/>
    <property type="evidence" value="ECO:0007669"/>
    <property type="project" value="TreeGrafter"/>
</dbReference>
<dbReference type="SUPFAM" id="SSF143985">
    <property type="entry name" value="L,D-transpeptidase pre-catalytic domain-like"/>
    <property type="match status" value="1"/>
</dbReference>
<evidence type="ECO:0000256" key="8">
    <source>
        <dbReference type="SAM" id="Phobius"/>
    </source>
</evidence>
<dbReference type="GO" id="GO:0016740">
    <property type="term" value="F:transferase activity"/>
    <property type="evidence" value="ECO:0007669"/>
    <property type="project" value="UniProtKB-KW"/>
</dbReference>
<reference evidence="10 11" key="2">
    <citation type="submission" date="2007-04" db="EMBL/GenBank/DDBJ databases">
        <authorList>
            <person name="Fulton L."/>
            <person name="Clifton S."/>
            <person name="Fulton B."/>
            <person name="Xu J."/>
            <person name="Minx P."/>
            <person name="Mardis E.R."/>
            <person name="Wilson R.K."/>
        </authorList>
    </citation>
    <scope>NUCLEOTIDE SEQUENCE [LARGE SCALE GENOMIC DNA]</scope>
    <source>
        <strain evidence="11">ATCC 25986 / DSM 3979 / JCM 10188 / KCTC 3647 / NCTC 11838 / VPI 1003</strain>
    </source>
</reference>
<dbReference type="EMBL" id="AAVN02000001">
    <property type="protein sequence ID" value="EBA40361.1"/>
    <property type="molecule type" value="Genomic_DNA"/>
</dbReference>
<keyword evidence="4 6" id="KW-0573">Peptidoglycan synthesis</keyword>
<feature type="active site" description="Nucleophile" evidence="6">
    <location>
        <position position="555"/>
    </location>
</feature>
<keyword evidence="2" id="KW-0808">Transferase</keyword>
<dbReference type="InterPro" id="IPR038054">
    <property type="entry name" value="LD_TPept-like_central_sf"/>
</dbReference>
<dbReference type="GO" id="GO:0071972">
    <property type="term" value="F:peptidoglycan L,D-transpeptidase activity"/>
    <property type="evidence" value="ECO:0007669"/>
    <property type="project" value="TreeGrafter"/>
</dbReference>
<dbReference type="InterPro" id="IPR038063">
    <property type="entry name" value="Transpep_catalytic_dom"/>
</dbReference>
<dbReference type="InterPro" id="IPR005490">
    <property type="entry name" value="LD_TPept_cat_dom"/>
</dbReference>
<dbReference type="AlphaFoldDB" id="A4E6K2"/>
<evidence type="ECO:0000256" key="1">
    <source>
        <dbReference type="ARBA" id="ARBA00004752"/>
    </source>
</evidence>
<feature type="domain" description="L,D-TPase catalytic" evidence="9">
    <location>
        <begin position="448"/>
        <end position="579"/>
    </location>
</feature>
<dbReference type="Gene3D" id="3.10.20.800">
    <property type="match status" value="1"/>
</dbReference>
<keyword evidence="3 6" id="KW-0133">Cell shape</keyword>
<comment type="caution">
    <text evidence="10">The sequence shown here is derived from an EMBL/GenBank/DDBJ whole genome shotgun (WGS) entry which is preliminary data.</text>
</comment>
<sequence length="580" mass="63385">MHTMSQNDRTQLIPDPQQPSRHAAGVQSPRPIAPSHGQQRDAANASQRPNQQRQQRQQRQQHQANGNAPKQPPTHARGDRGPARKSAGNNKSGKKTTLFVVLGLIVIVYIVGVVAFSQVAYPNTIIAGVDVSFSNASSAATKVNSAWKHYKLTVTGDDFSWTYQPESNEPIVDGEAAAKEIISHNEAFVWPVRLVESLSGKTKTTATSNEVDLDQDVDLSMLSDTFDQKKFEKDLGAAIDEFNEGRSGTFEANSSYDEQAGKFTVEKARSNEKLNREHVIKYAELELASLAETVDLSKLGNDAYEPLNGTLTDDQIQAACNAANNFLGVNVTLKLNGEDAGKVDGSSVLQWISFADPANPTLDTSQISSWAAELANGFNTVGSTRWWTRADGKQCAVEGGDFGWSIDSSSLAKQVEDAINNKQTGEIEIKYSQKADTFTAKGEPDWKAYVDVDLSEQHARYYDENGNIVWEANFISGKPGEDATPEGVWQINSNDGGSTLIGAKDPETGKPKYESPVSYWMPFEGNMIGFHDATWQNDKSFDNAESYKWCGSHGCINLRLADAKALHDCIKVGLCVVVHS</sequence>
<reference evidence="10 11" key="1">
    <citation type="submission" date="2007-01" db="EMBL/GenBank/DDBJ databases">
        <title>Draft genome sequence of Collinsella aerofaciens (ATCC 25986).</title>
        <authorList>
            <person name="Sudarsanam P."/>
            <person name="Ley R."/>
            <person name="Guruge J."/>
            <person name="Turnbaugh P.J."/>
            <person name="Mahowald M."/>
            <person name="Liep D."/>
            <person name="Gordon J."/>
        </authorList>
    </citation>
    <scope>NUCLEOTIDE SEQUENCE [LARGE SCALE GENOMIC DNA]</scope>
    <source>
        <strain evidence="11">ATCC 25986 / DSM 3979 / JCM 10188 / KCTC 3647 / NCTC 11838 / VPI 1003</strain>
    </source>
</reference>
<evidence type="ECO:0000259" key="9">
    <source>
        <dbReference type="PROSITE" id="PS52029"/>
    </source>
</evidence>
<dbReference type="Gene3D" id="2.40.440.10">
    <property type="entry name" value="L,D-transpeptidase catalytic domain-like"/>
    <property type="match status" value="1"/>
</dbReference>
<feature type="transmembrane region" description="Helical" evidence="8">
    <location>
        <begin position="98"/>
        <end position="121"/>
    </location>
</feature>